<keyword evidence="1" id="KW-0175">Coiled coil</keyword>
<accession>A0A8T2QN84</accession>
<gene>
    <name evidence="3" type="ORF">KP509_33G008500</name>
</gene>
<feature type="compositionally biased region" description="Basic and acidic residues" evidence="2">
    <location>
        <begin position="386"/>
        <end position="403"/>
    </location>
</feature>
<feature type="compositionally biased region" description="Basic residues" evidence="2">
    <location>
        <begin position="20"/>
        <end position="38"/>
    </location>
</feature>
<organism evidence="3 4">
    <name type="scientific">Ceratopteris richardii</name>
    <name type="common">Triangle waterfern</name>
    <dbReference type="NCBI Taxonomy" id="49495"/>
    <lineage>
        <taxon>Eukaryota</taxon>
        <taxon>Viridiplantae</taxon>
        <taxon>Streptophyta</taxon>
        <taxon>Embryophyta</taxon>
        <taxon>Tracheophyta</taxon>
        <taxon>Polypodiopsida</taxon>
        <taxon>Polypodiidae</taxon>
        <taxon>Polypodiales</taxon>
        <taxon>Pteridineae</taxon>
        <taxon>Pteridaceae</taxon>
        <taxon>Parkerioideae</taxon>
        <taxon>Ceratopteris</taxon>
    </lineage>
</organism>
<dbReference type="AlphaFoldDB" id="A0A8T2QN84"/>
<dbReference type="OMA" id="KSATMEM"/>
<dbReference type="EMBL" id="CM035438">
    <property type="protein sequence ID" value="KAH7285030.1"/>
    <property type="molecule type" value="Genomic_DNA"/>
</dbReference>
<name>A0A8T2QN84_CERRI</name>
<evidence type="ECO:0000256" key="1">
    <source>
        <dbReference type="SAM" id="Coils"/>
    </source>
</evidence>
<feature type="region of interest" description="Disordered" evidence="2">
    <location>
        <begin position="1"/>
        <end position="56"/>
    </location>
</feature>
<feature type="region of interest" description="Disordered" evidence="2">
    <location>
        <begin position="382"/>
        <end position="415"/>
    </location>
</feature>
<sequence length="573" mass="64368">MTRIYFKPQGPSSRQGAVGKSRKPTSKSSHLQHHHHHKDVKEVEDPQKVDDGWRSKLEPNAIEQIADGLEKMVMSWTNPTHKVQPPEPDFKFLHNHDDSPDFLSSDALKSSVMEFDDNSEQFSFGTKETTISFVQHHEHLHHNHNQPAHPNASPGQQQTLIVDTIGDPEGLMQELMKGNLLNNGFLSIQNGDSSITEYPQVNGPLGGTSAVWYLAPTLAIPNTLSYGNNYTTVHQSRQVFTGAEIEDDVSHIAHDEHLQQNGDAHTGYSSCGLEESEVVLNGIHQAKSQLENTVSEKLSCRLEALGSESWSETVEINGGTKIKDLLGRKLVGKGNGFTSSMDTGIHDAEYYKKKVEELQIALLECAMEYEVKIVEMKMKALQSKSQEQKVETDKDKTKEESDNGHPQSLKAKRDAQRVDYLKKQLSRVQKEKAAAARELSNLRKRETQFDLQRRSLDDALSRVNYLQSELAKKEQDIVDCRLREKEAKAQLYELQLGLQKAQAAQIEPRKLLTLLPALKDWIRSNKKASQDGIKADYAPDKSEHSPQIDSIVLAITKEIQLLQNALSQVIQKS</sequence>
<dbReference type="OrthoDB" id="1939450at2759"/>
<evidence type="ECO:0000313" key="3">
    <source>
        <dbReference type="EMBL" id="KAH7285030.1"/>
    </source>
</evidence>
<evidence type="ECO:0000313" key="4">
    <source>
        <dbReference type="Proteomes" id="UP000825935"/>
    </source>
</evidence>
<proteinExistence type="predicted"/>
<comment type="caution">
    <text evidence="3">The sequence shown here is derived from an EMBL/GenBank/DDBJ whole genome shotgun (WGS) entry which is preliminary data.</text>
</comment>
<protein>
    <submittedName>
        <fullName evidence="3">Uncharacterized protein</fullName>
    </submittedName>
</protein>
<feature type="compositionally biased region" description="Basic and acidic residues" evidence="2">
    <location>
        <begin position="39"/>
        <end position="56"/>
    </location>
</feature>
<keyword evidence="4" id="KW-1185">Reference proteome</keyword>
<reference evidence="3" key="1">
    <citation type="submission" date="2021-08" db="EMBL/GenBank/DDBJ databases">
        <title>WGS assembly of Ceratopteris richardii.</title>
        <authorList>
            <person name="Marchant D.B."/>
            <person name="Chen G."/>
            <person name="Jenkins J."/>
            <person name="Shu S."/>
            <person name="Leebens-Mack J."/>
            <person name="Grimwood J."/>
            <person name="Schmutz J."/>
            <person name="Soltis P."/>
            <person name="Soltis D."/>
            <person name="Chen Z.-H."/>
        </authorList>
    </citation>
    <scope>NUCLEOTIDE SEQUENCE</scope>
    <source>
        <strain evidence="3">Whitten #5841</strain>
        <tissue evidence="3">Leaf</tissue>
    </source>
</reference>
<dbReference type="Proteomes" id="UP000825935">
    <property type="component" value="Chromosome 33"/>
</dbReference>
<feature type="coiled-coil region" evidence="1">
    <location>
        <begin position="418"/>
        <end position="476"/>
    </location>
</feature>
<evidence type="ECO:0000256" key="2">
    <source>
        <dbReference type="SAM" id="MobiDB-lite"/>
    </source>
</evidence>